<dbReference type="OrthoDB" id="9790791at2"/>
<dbReference type="GO" id="GO:0000160">
    <property type="term" value="P:phosphorelay signal transduction system"/>
    <property type="evidence" value="ECO:0007669"/>
    <property type="project" value="UniProtKB-KW"/>
</dbReference>
<name>A0A1I4UUV1_9BACT</name>
<evidence type="ECO:0000313" key="7">
    <source>
        <dbReference type="Proteomes" id="UP000199611"/>
    </source>
</evidence>
<dbReference type="Gene3D" id="3.40.50.2300">
    <property type="match status" value="1"/>
</dbReference>
<gene>
    <name evidence="6" type="ORF">SAMN05660836_01972</name>
</gene>
<keyword evidence="2" id="KW-0902">Two-component regulatory system</keyword>
<dbReference type="PANTHER" id="PTHR44591:SF14">
    <property type="entry name" value="PROTEIN PILG"/>
    <property type="match status" value="1"/>
</dbReference>
<evidence type="ECO:0000256" key="4">
    <source>
        <dbReference type="SAM" id="Coils"/>
    </source>
</evidence>
<feature type="domain" description="Response regulatory" evidence="5">
    <location>
        <begin position="14"/>
        <end position="130"/>
    </location>
</feature>
<evidence type="ECO:0000256" key="3">
    <source>
        <dbReference type="PROSITE-ProRule" id="PRU00169"/>
    </source>
</evidence>
<dbReference type="InterPro" id="IPR011006">
    <property type="entry name" value="CheY-like_superfamily"/>
</dbReference>
<evidence type="ECO:0000256" key="2">
    <source>
        <dbReference type="ARBA" id="ARBA00023012"/>
    </source>
</evidence>
<dbReference type="EMBL" id="FOUU01000007">
    <property type="protein sequence ID" value="SFM92678.1"/>
    <property type="molecule type" value="Genomic_DNA"/>
</dbReference>
<reference evidence="6 7" key="1">
    <citation type="submission" date="2016-10" db="EMBL/GenBank/DDBJ databases">
        <authorList>
            <person name="de Groot N.N."/>
        </authorList>
    </citation>
    <scope>NUCLEOTIDE SEQUENCE [LARGE SCALE GENOMIC DNA]</scope>
    <source>
        <strain evidence="6 7">DSM 9990</strain>
    </source>
</reference>
<keyword evidence="4" id="KW-0175">Coiled coil</keyword>
<organism evidence="6 7">
    <name type="scientific">Thermodesulforhabdus norvegica</name>
    <dbReference type="NCBI Taxonomy" id="39841"/>
    <lineage>
        <taxon>Bacteria</taxon>
        <taxon>Pseudomonadati</taxon>
        <taxon>Thermodesulfobacteriota</taxon>
        <taxon>Syntrophobacteria</taxon>
        <taxon>Syntrophobacterales</taxon>
        <taxon>Thermodesulforhabdaceae</taxon>
        <taxon>Thermodesulforhabdus</taxon>
    </lineage>
</organism>
<dbReference type="AlphaFoldDB" id="A0A1I4UUV1"/>
<feature type="coiled-coil region" evidence="4">
    <location>
        <begin position="164"/>
        <end position="201"/>
    </location>
</feature>
<feature type="modified residue" description="4-aspartylphosphate" evidence="3">
    <location>
        <position position="63"/>
    </location>
</feature>
<dbReference type="PANTHER" id="PTHR44591">
    <property type="entry name" value="STRESS RESPONSE REGULATOR PROTEIN 1"/>
    <property type="match status" value="1"/>
</dbReference>
<dbReference type="SMART" id="SM00448">
    <property type="entry name" value="REC"/>
    <property type="match status" value="1"/>
</dbReference>
<keyword evidence="7" id="KW-1185">Reference proteome</keyword>
<evidence type="ECO:0000259" key="5">
    <source>
        <dbReference type="PROSITE" id="PS50110"/>
    </source>
</evidence>
<dbReference type="SUPFAM" id="SSF52172">
    <property type="entry name" value="CheY-like"/>
    <property type="match status" value="1"/>
</dbReference>
<evidence type="ECO:0000313" key="6">
    <source>
        <dbReference type="EMBL" id="SFM92678.1"/>
    </source>
</evidence>
<sequence>MSGDTGVLGGKSMKILVVEDSKTQAVHLKSLLERNGYYVVCAENGKAAWEVLQRDPPDIVITDILMPEMDGYELCRKIKADEKTRRIPVVLVSRLSDPEDIIKGIESGADNFITKPYDEEALVARIDYISVNKKLRRENRSEMGLEVFFGGKRHFITADRIQILDLLLSTYEEARRRAVELEKAHKELQEAYRKIKTLEGILPICSGCKKLRDDDGIWHSLEEYLEARSNTRFSHGLCPECAERLYPDYFGKK</sequence>
<keyword evidence="1 3" id="KW-0597">Phosphoprotein</keyword>
<dbReference type="Proteomes" id="UP000199611">
    <property type="component" value="Unassembled WGS sequence"/>
</dbReference>
<proteinExistence type="predicted"/>
<accession>A0A1I4UUV1</accession>
<dbReference type="InterPro" id="IPR050595">
    <property type="entry name" value="Bact_response_regulator"/>
</dbReference>
<protein>
    <submittedName>
        <fullName evidence="6">Response regulator receiver domain-containing protein</fullName>
    </submittedName>
</protein>
<dbReference type="InterPro" id="IPR001789">
    <property type="entry name" value="Sig_transdc_resp-reg_receiver"/>
</dbReference>
<dbReference type="STRING" id="39841.SAMN05660836_01972"/>
<dbReference type="RefSeq" id="WP_093395422.1">
    <property type="nucleotide sequence ID" value="NZ_FOUU01000007.1"/>
</dbReference>
<dbReference type="PROSITE" id="PS50110">
    <property type="entry name" value="RESPONSE_REGULATORY"/>
    <property type="match status" value="1"/>
</dbReference>
<dbReference type="Pfam" id="PF00072">
    <property type="entry name" value="Response_reg"/>
    <property type="match status" value="1"/>
</dbReference>
<evidence type="ECO:0000256" key="1">
    <source>
        <dbReference type="ARBA" id="ARBA00022553"/>
    </source>
</evidence>